<comment type="caution">
    <text evidence="2">The sequence shown here is derived from an EMBL/GenBank/DDBJ whole genome shotgun (WGS) entry which is preliminary data.</text>
</comment>
<organism evidence="2 3">
    <name type="scientific">Araneus ventricosus</name>
    <name type="common">Orbweaver spider</name>
    <name type="synonym">Epeira ventricosa</name>
    <dbReference type="NCBI Taxonomy" id="182803"/>
    <lineage>
        <taxon>Eukaryota</taxon>
        <taxon>Metazoa</taxon>
        <taxon>Ecdysozoa</taxon>
        <taxon>Arthropoda</taxon>
        <taxon>Chelicerata</taxon>
        <taxon>Arachnida</taxon>
        <taxon>Araneae</taxon>
        <taxon>Araneomorphae</taxon>
        <taxon>Entelegynae</taxon>
        <taxon>Araneoidea</taxon>
        <taxon>Araneidae</taxon>
        <taxon>Araneus</taxon>
    </lineage>
</organism>
<name>A0A4Y2JTG8_ARAVE</name>
<sequence>MEQPVIIESKNRLKSGKTTRKLERSCQVGEKDSEVLRNGVLLCSNVLLYASRGYNLDTLWNCHMQRNVSSQCKVYYPPINDVQIREIVALEFNDMF</sequence>
<evidence type="ECO:0000313" key="1">
    <source>
        <dbReference type="EMBL" id="GBM92812.1"/>
    </source>
</evidence>
<proteinExistence type="predicted"/>
<dbReference type="EMBL" id="BGPR01111681">
    <property type="protein sequence ID" value="GBM92812.1"/>
    <property type="molecule type" value="Genomic_DNA"/>
</dbReference>
<reference evidence="2 3" key="1">
    <citation type="journal article" date="2019" name="Sci. Rep.">
        <title>Orb-weaving spider Araneus ventricosus genome elucidates the spidroin gene catalogue.</title>
        <authorList>
            <person name="Kono N."/>
            <person name="Nakamura H."/>
            <person name="Ohtoshi R."/>
            <person name="Moran D.A.P."/>
            <person name="Shinohara A."/>
            <person name="Yoshida Y."/>
            <person name="Fujiwara M."/>
            <person name="Mori M."/>
            <person name="Tomita M."/>
            <person name="Arakawa K."/>
        </authorList>
    </citation>
    <scope>NUCLEOTIDE SEQUENCE [LARGE SCALE GENOMIC DNA]</scope>
</reference>
<dbReference type="AlphaFoldDB" id="A0A4Y2JTG8"/>
<dbReference type="EMBL" id="BGPR01111683">
    <property type="protein sequence ID" value="GBM92818.1"/>
    <property type="molecule type" value="Genomic_DNA"/>
</dbReference>
<keyword evidence="3" id="KW-1185">Reference proteome</keyword>
<accession>A0A4Y2JTG8</accession>
<protein>
    <submittedName>
        <fullName evidence="2">Uncharacterized protein</fullName>
    </submittedName>
</protein>
<dbReference type="Proteomes" id="UP000499080">
    <property type="component" value="Unassembled WGS sequence"/>
</dbReference>
<evidence type="ECO:0000313" key="2">
    <source>
        <dbReference type="EMBL" id="GBM92818.1"/>
    </source>
</evidence>
<evidence type="ECO:0000313" key="3">
    <source>
        <dbReference type="Proteomes" id="UP000499080"/>
    </source>
</evidence>
<gene>
    <name evidence="1" type="ORF">AVEN_10778_1</name>
    <name evidence="2" type="ORF">AVEN_52228_1</name>
</gene>